<evidence type="ECO:0000313" key="3">
    <source>
        <dbReference type="Proteomes" id="UP001595698"/>
    </source>
</evidence>
<dbReference type="RefSeq" id="WP_386189767.1">
    <property type="nucleotide sequence ID" value="NZ_JBHSBC010000011.1"/>
</dbReference>
<dbReference type="EMBL" id="JBHSBC010000011">
    <property type="protein sequence ID" value="MFC3980776.1"/>
    <property type="molecule type" value="Genomic_DNA"/>
</dbReference>
<feature type="compositionally biased region" description="Low complexity" evidence="1">
    <location>
        <begin position="1"/>
        <end position="13"/>
    </location>
</feature>
<comment type="caution">
    <text evidence="2">The sequence shown here is derived from an EMBL/GenBank/DDBJ whole genome shotgun (WGS) entry which is preliminary data.</text>
</comment>
<gene>
    <name evidence="2" type="ORF">ACFOYY_11625</name>
</gene>
<evidence type="ECO:0000313" key="2">
    <source>
        <dbReference type="EMBL" id="MFC3980776.1"/>
    </source>
</evidence>
<dbReference type="Proteomes" id="UP001595698">
    <property type="component" value="Unassembled WGS sequence"/>
</dbReference>
<reference evidence="3" key="1">
    <citation type="journal article" date="2019" name="Int. J. Syst. Evol. Microbiol.">
        <title>The Global Catalogue of Microorganisms (GCM) 10K type strain sequencing project: providing services to taxonomists for standard genome sequencing and annotation.</title>
        <authorList>
            <consortium name="The Broad Institute Genomics Platform"/>
            <consortium name="The Broad Institute Genome Sequencing Center for Infectious Disease"/>
            <person name="Wu L."/>
            <person name="Ma J."/>
        </authorList>
    </citation>
    <scope>NUCLEOTIDE SEQUENCE [LARGE SCALE GENOMIC DNA]</scope>
    <source>
        <strain evidence="3">TBRC 7912</strain>
    </source>
</reference>
<accession>A0ABV8EX00</accession>
<proteinExistence type="predicted"/>
<organism evidence="2 3">
    <name type="scientific">Streptosporangium jomthongense</name>
    <dbReference type="NCBI Taxonomy" id="1193683"/>
    <lineage>
        <taxon>Bacteria</taxon>
        <taxon>Bacillati</taxon>
        <taxon>Actinomycetota</taxon>
        <taxon>Actinomycetes</taxon>
        <taxon>Streptosporangiales</taxon>
        <taxon>Streptosporangiaceae</taxon>
        <taxon>Streptosporangium</taxon>
    </lineage>
</organism>
<protein>
    <submittedName>
        <fullName evidence="2">Uncharacterized protein</fullName>
    </submittedName>
</protein>
<feature type="region of interest" description="Disordered" evidence="1">
    <location>
        <begin position="1"/>
        <end position="20"/>
    </location>
</feature>
<evidence type="ECO:0000256" key="1">
    <source>
        <dbReference type="SAM" id="MobiDB-lite"/>
    </source>
</evidence>
<keyword evidence="3" id="KW-1185">Reference proteome</keyword>
<sequence>MHARPGAVPGAAGRTDDPGLGPFLRARRLQAALWMLAKTLSFPEETPRALAALDDWHRNRV</sequence>
<name>A0ABV8EX00_9ACTN</name>